<accession>A0A2M3ZV62</accession>
<dbReference type="EMBL" id="GGFM01011631">
    <property type="protein sequence ID" value="MBW32382.1"/>
    <property type="molecule type" value="Transcribed_RNA"/>
</dbReference>
<reference evidence="1" key="1">
    <citation type="submission" date="2018-01" db="EMBL/GenBank/DDBJ databases">
        <title>An insight into the sialome of Amazonian anophelines.</title>
        <authorList>
            <person name="Ribeiro J.M."/>
            <person name="Scarpassa V."/>
            <person name="Calvo E."/>
        </authorList>
    </citation>
    <scope>NUCLEOTIDE SEQUENCE</scope>
    <source>
        <tissue evidence="1">Salivary glands</tissue>
    </source>
</reference>
<protein>
    <submittedName>
        <fullName evidence="1">Putative secreted peptide</fullName>
    </submittedName>
</protein>
<sequence length="71" mass="8122">MLLFLLVTSVRGRVCGWCAAQCSGIIYGGGCRGEAQDEHGIMYEDTRPRFRMIMANRNGYFVLVHFEMMVR</sequence>
<evidence type="ECO:0000313" key="1">
    <source>
        <dbReference type="EMBL" id="MBW32382.1"/>
    </source>
</evidence>
<proteinExistence type="predicted"/>
<dbReference type="AlphaFoldDB" id="A0A2M3ZV62"/>
<name>A0A2M3ZV62_9DIPT</name>
<organism evidence="1">
    <name type="scientific">Anopheles braziliensis</name>
    <dbReference type="NCBI Taxonomy" id="58242"/>
    <lineage>
        <taxon>Eukaryota</taxon>
        <taxon>Metazoa</taxon>
        <taxon>Ecdysozoa</taxon>
        <taxon>Arthropoda</taxon>
        <taxon>Hexapoda</taxon>
        <taxon>Insecta</taxon>
        <taxon>Pterygota</taxon>
        <taxon>Neoptera</taxon>
        <taxon>Endopterygota</taxon>
        <taxon>Diptera</taxon>
        <taxon>Nematocera</taxon>
        <taxon>Culicoidea</taxon>
        <taxon>Culicidae</taxon>
        <taxon>Anophelinae</taxon>
        <taxon>Anopheles</taxon>
    </lineage>
</organism>